<evidence type="ECO:0000259" key="15">
    <source>
        <dbReference type="PROSITE" id="PS51753"/>
    </source>
</evidence>
<dbReference type="Proteomes" id="UP000249198">
    <property type="component" value="Unassembled WGS sequence"/>
</dbReference>
<evidence type="ECO:0000256" key="11">
    <source>
        <dbReference type="SAM" id="Coils"/>
    </source>
</evidence>
<feature type="domain" description="HAMP" evidence="14">
    <location>
        <begin position="311"/>
        <end position="363"/>
    </location>
</feature>
<evidence type="ECO:0000256" key="12">
    <source>
        <dbReference type="SAM" id="Phobius"/>
    </source>
</evidence>
<dbReference type="SMART" id="SM00304">
    <property type="entry name" value="HAMP"/>
    <property type="match status" value="2"/>
</dbReference>
<dbReference type="InterPro" id="IPR032255">
    <property type="entry name" value="HBM"/>
</dbReference>
<keyword evidence="3" id="KW-0488">Methylation</keyword>
<feature type="transmembrane region" description="Helical" evidence="12">
    <location>
        <begin position="14"/>
        <end position="36"/>
    </location>
</feature>
<keyword evidence="7 12" id="KW-0472">Membrane</keyword>
<dbReference type="EMBL" id="QFOH01000001">
    <property type="protein sequence ID" value="PZP26810.1"/>
    <property type="molecule type" value="Genomic_DNA"/>
</dbReference>
<dbReference type="Gene3D" id="1.20.1440.210">
    <property type="match status" value="2"/>
</dbReference>
<dbReference type="SUPFAM" id="SSF58104">
    <property type="entry name" value="Methyl-accepting chemotaxis protein (MCP) signaling domain"/>
    <property type="match status" value="1"/>
</dbReference>
<dbReference type="GO" id="GO:0005886">
    <property type="term" value="C:plasma membrane"/>
    <property type="evidence" value="ECO:0007669"/>
    <property type="project" value="UniProtKB-SubCell"/>
</dbReference>
<protein>
    <submittedName>
        <fullName evidence="16">Methyl-accepting chemotaxis protein</fullName>
    </submittedName>
</protein>
<dbReference type="SMART" id="SM00283">
    <property type="entry name" value="MA"/>
    <property type="match status" value="1"/>
</dbReference>
<organism evidence="16 17">
    <name type="scientific">Pseudomonas kuykendallii</name>
    <dbReference type="NCBI Taxonomy" id="1007099"/>
    <lineage>
        <taxon>Bacteria</taxon>
        <taxon>Pseudomonadati</taxon>
        <taxon>Pseudomonadota</taxon>
        <taxon>Gammaproteobacteria</taxon>
        <taxon>Pseudomonadales</taxon>
        <taxon>Pseudomonadaceae</taxon>
        <taxon>Pseudomonas</taxon>
    </lineage>
</organism>
<keyword evidence="5 12" id="KW-0812">Transmembrane</keyword>
<dbReference type="CDD" id="cd11386">
    <property type="entry name" value="MCP_signal"/>
    <property type="match status" value="1"/>
</dbReference>
<gene>
    <name evidence="16" type="ORF">DI599_01265</name>
</gene>
<evidence type="ECO:0000259" key="14">
    <source>
        <dbReference type="PROSITE" id="PS50885"/>
    </source>
</evidence>
<feature type="transmembrane region" description="Helical" evidence="12">
    <location>
        <begin position="289"/>
        <end position="309"/>
    </location>
</feature>
<evidence type="ECO:0000256" key="7">
    <source>
        <dbReference type="ARBA" id="ARBA00023136"/>
    </source>
</evidence>
<evidence type="ECO:0000256" key="6">
    <source>
        <dbReference type="ARBA" id="ARBA00022989"/>
    </source>
</evidence>
<evidence type="ECO:0000313" key="17">
    <source>
        <dbReference type="Proteomes" id="UP000249198"/>
    </source>
</evidence>
<dbReference type="Pfam" id="PF00015">
    <property type="entry name" value="MCPsignal"/>
    <property type="match status" value="1"/>
</dbReference>
<dbReference type="PANTHER" id="PTHR32089">
    <property type="entry name" value="METHYL-ACCEPTING CHEMOTAXIS PROTEIN MCPB"/>
    <property type="match status" value="1"/>
</dbReference>
<evidence type="ECO:0000256" key="2">
    <source>
        <dbReference type="ARBA" id="ARBA00022475"/>
    </source>
</evidence>
<evidence type="ECO:0000256" key="5">
    <source>
        <dbReference type="ARBA" id="ARBA00022692"/>
    </source>
</evidence>
<evidence type="ECO:0000256" key="3">
    <source>
        <dbReference type="ARBA" id="ARBA00022481"/>
    </source>
</evidence>
<dbReference type="Pfam" id="PF16591">
    <property type="entry name" value="HBM"/>
    <property type="match status" value="1"/>
</dbReference>
<dbReference type="SMART" id="SM01358">
    <property type="entry name" value="HBM"/>
    <property type="match status" value="1"/>
</dbReference>
<dbReference type="GO" id="GO:0007165">
    <property type="term" value="P:signal transduction"/>
    <property type="evidence" value="ECO:0007669"/>
    <property type="project" value="UniProtKB-KW"/>
</dbReference>
<evidence type="ECO:0000256" key="4">
    <source>
        <dbReference type="ARBA" id="ARBA00022500"/>
    </source>
</evidence>
<comment type="subcellular location">
    <subcellularLocation>
        <location evidence="1">Cell membrane</location>
        <topology evidence="1">Multi-pass membrane protein</topology>
    </subcellularLocation>
</comment>
<proteinExistence type="inferred from homology"/>
<comment type="similarity">
    <text evidence="9">Belongs to the methyl-accepting chemotaxis (MCP) protein family.</text>
</comment>
<evidence type="ECO:0000256" key="10">
    <source>
        <dbReference type="PROSITE-ProRule" id="PRU00284"/>
    </source>
</evidence>
<reference evidence="16 17" key="1">
    <citation type="submission" date="2017-08" db="EMBL/GenBank/DDBJ databases">
        <title>Infants hospitalized years apart are colonized by the same room-sourced microbial strains.</title>
        <authorList>
            <person name="Brooks B."/>
            <person name="Olm M.R."/>
            <person name="Firek B.A."/>
            <person name="Baker R."/>
            <person name="Thomas B.C."/>
            <person name="Morowitz M.J."/>
            <person name="Banfield J.F."/>
        </authorList>
    </citation>
    <scope>NUCLEOTIDE SEQUENCE [LARGE SCALE GENOMIC DNA]</scope>
    <source>
        <strain evidence="16">S2_009_000_R2_77</strain>
    </source>
</reference>
<keyword evidence="11" id="KW-0175">Coiled coil</keyword>
<evidence type="ECO:0000256" key="1">
    <source>
        <dbReference type="ARBA" id="ARBA00004651"/>
    </source>
</evidence>
<dbReference type="PROSITE" id="PS50885">
    <property type="entry name" value="HAMP"/>
    <property type="match status" value="1"/>
</dbReference>
<dbReference type="PROSITE" id="PS50111">
    <property type="entry name" value="CHEMOTAXIS_TRANSDUC_2"/>
    <property type="match status" value="1"/>
</dbReference>
<keyword evidence="6 12" id="KW-1133">Transmembrane helix</keyword>
<evidence type="ECO:0000256" key="8">
    <source>
        <dbReference type="ARBA" id="ARBA00023224"/>
    </source>
</evidence>
<dbReference type="AlphaFoldDB" id="A0A2W5DEK8"/>
<keyword evidence="8 10" id="KW-0807">Transducer</keyword>
<accession>A0A2W5DEK8</accession>
<dbReference type="PROSITE" id="PS51753">
    <property type="entry name" value="HBM"/>
    <property type="match status" value="1"/>
</dbReference>
<dbReference type="FunFam" id="1.10.287.950:FF:000001">
    <property type="entry name" value="Methyl-accepting chemotaxis sensory transducer"/>
    <property type="match status" value="1"/>
</dbReference>
<evidence type="ECO:0000259" key="13">
    <source>
        <dbReference type="PROSITE" id="PS50111"/>
    </source>
</evidence>
<name>A0A2W5DEK8_9PSED</name>
<feature type="domain" description="HBM" evidence="15">
    <location>
        <begin position="41"/>
        <end position="284"/>
    </location>
</feature>
<dbReference type="Pfam" id="PF00672">
    <property type="entry name" value="HAMP"/>
    <property type="match status" value="1"/>
</dbReference>
<dbReference type="CDD" id="cd06225">
    <property type="entry name" value="HAMP"/>
    <property type="match status" value="1"/>
</dbReference>
<sequence length="640" mass="69401">MKSWLDNLSVTRKLGLGFGMVLILTVILASAGWNSLESVIQRSNAMSQINRLGDALTALRIARLQYMLANGDEKAAAAVQRALDTYLRDHDKIHELFISPESTRLLEQQSAVIADYQRSLNLMRESYKATQQARLTMGDNALRINDAIKTINAQVLQLPGDDESRFSQFRSITQTREDWQMVRYQVRGYTGNPTADTERTAMTQLDDTQRAFAAFKAVFGPDHPQLVTQIDSALGAYHDALLAFVKANADLVDVRGKLTEQAEEIVRYDERLTQLQVDRRDAESAQARSVQIVAALLAVLFGVLAAWVITRQITRPLRDTLVAVERIAAGDLAQSLVVERRDELGMLQQGIQRMGATLRELIGGIRDGVTQIASAAEELSAVTEQTAAGVNTQKIETDQVATAMHEMSATVQEVARNAEQASLAASQADGEAREGDRVVIEAIAQIERLAQEVVRSSDAMGVLQTESNKIGSVVDVIKAVAEQTNLLALNAAIEAARAGEAGRGFAVVADEVRALARRTQNSTEEIEVLVAGLQQGTQQVATIMQGSRAVTDTSVELSRKAGSALENITGTVSNIQSMNQQIAAAAEQQSAVAEEISRSVVNVRDISEQTATAGEEIAKSSVELARLGGQLQAMVGHFRV</sequence>
<dbReference type="InterPro" id="IPR004089">
    <property type="entry name" value="MCPsignal_dom"/>
</dbReference>
<dbReference type="InterPro" id="IPR003660">
    <property type="entry name" value="HAMP_dom"/>
</dbReference>
<feature type="coiled-coil region" evidence="11">
    <location>
        <begin position="258"/>
        <end position="285"/>
    </location>
</feature>
<feature type="domain" description="Methyl-accepting transducer" evidence="13">
    <location>
        <begin position="368"/>
        <end position="604"/>
    </location>
</feature>
<evidence type="ECO:0000256" key="9">
    <source>
        <dbReference type="ARBA" id="ARBA00029447"/>
    </source>
</evidence>
<evidence type="ECO:0000313" key="16">
    <source>
        <dbReference type="EMBL" id="PZP26810.1"/>
    </source>
</evidence>
<dbReference type="GO" id="GO:0006935">
    <property type="term" value="P:chemotaxis"/>
    <property type="evidence" value="ECO:0007669"/>
    <property type="project" value="UniProtKB-KW"/>
</dbReference>
<keyword evidence="4" id="KW-0145">Chemotaxis</keyword>
<dbReference type="Gene3D" id="1.10.287.950">
    <property type="entry name" value="Methyl-accepting chemotaxis protein"/>
    <property type="match status" value="1"/>
</dbReference>
<dbReference type="PANTHER" id="PTHR32089:SF120">
    <property type="entry name" value="METHYL-ACCEPTING CHEMOTAXIS PROTEIN TLPQ"/>
    <property type="match status" value="1"/>
</dbReference>
<comment type="caution">
    <text evidence="16">The sequence shown here is derived from an EMBL/GenBank/DDBJ whole genome shotgun (WGS) entry which is preliminary data.</text>
</comment>
<keyword evidence="2" id="KW-1003">Cell membrane</keyword>